<dbReference type="InterPro" id="IPR036322">
    <property type="entry name" value="WD40_repeat_dom_sf"/>
</dbReference>
<evidence type="ECO:0000256" key="2">
    <source>
        <dbReference type="ARBA" id="ARBA00022737"/>
    </source>
</evidence>
<keyword evidence="2" id="KW-0677">Repeat</keyword>
<accession>A0A9P5N4J2</accession>
<dbReference type="OrthoDB" id="10261640at2759"/>
<dbReference type="InterPro" id="IPR015943">
    <property type="entry name" value="WD40/YVTN_repeat-like_dom_sf"/>
</dbReference>
<protein>
    <submittedName>
        <fullName evidence="4">Uncharacterized protein</fullName>
    </submittedName>
</protein>
<dbReference type="InterPro" id="IPR019775">
    <property type="entry name" value="WD40_repeat_CS"/>
</dbReference>
<comment type="caution">
    <text evidence="4">The sequence shown here is derived from an EMBL/GenBank/DDBJ whole genome shotgun (WGS) entry which is preliminary data.</text>
</comment>
<dbReference type="PROSITE" id="PS50082">
    <property type="entry name" value="WD_REPEATS_2"/>
    <property type="match status" value="1"/>
</dbReference>
<gene>
    <name evidence="4" type="ORF">DFH94DRAFT_167816</name>
</gene>
<dbReference type="SUPFAM" id="SSF50978">
    <property type="entry name" value="WD40 repeat-like"/>
    <property type="match status" value="1"/>
</dbReference>
<dbReference type="EMBL" id="WHVB01000002">
    <property type="protein sequence ID" value="KAF8486086.1"/>
    <property type="molecule type" value="Genomic_DNA"/>
</dbReference>
<dbReference type="InterPro" id="IPR001680">
    <property type="entry name" value="WD40_rpt"/>
</dbReference>
<organism evidence="4 5">
    <name type="scientific">Russula ochroleuca</name>
    <dbReference type="NCBI Taxonomy" id="152965"/>
    <lineage>
        <taxon>Eukaryota</taxon>
        <taxon>Fungi</taxon>
        <taxon>Dikarya</taxon>
        <taxon>Basidiomycota</taxon>
        <taxon>Agaricomycotina</taxon>
        <taxon>Agaricomycetes</taxon>
        <taxon>Russulales</taxon>
        <taxon>Russulaceae</taxon>
        <taxon>Russula</taxon>
    </lineage>
</organism>
<sequence length="128" mass="14376">MQVFAGHTGSVQCGEFTPDAGRRAERTSCTRGAKTISRQKDRNRVRRQYLHLLGPALAHPALQVNRKRFAVRPNTVVTGAVDGNVCIWDLKTNRLRTTLEHKDAVLVHQQNHILSFLISSSADYTLRT</sequence>
<evidence type="ECO:0000256" key="1">
    <source>
        <dbReference type="ARBA" id="ARBA00022574"/>
    </source>
</evidence>
<proteinExistence type="predicted"/>
<keyword evidence="5" id="KW-1185">Reference proteome</keyword>
<dbReference type="PROSITE" id="PS00678">
    <property type="entry name" value="WD_REPEATS_1"/>
    <property type="match status" value="1"/>
</dbReference>
<evidence type="ECO:0000256" key="3">
    <source>
        <dbReference type="PROSITE-ProRule" id="PRU00221"/>
    </source>
</evidence>
<evidence type="ECO:0000313" key="5">
    <source>
        <dbReference type="Proteomes" id="UP000759537"/>
    </source>
</evidence>
<name>A0A9P5N4J2_9AGAM</name>
<dbReference type="Gene3D" id="2.130.10.10">
    <property type="entry name" value="YVTN repeat-like/Quinoprotein amine dehydrogenase"/>
    <property type="match status" value="1"/>
</dbReference>
<keyword evidence="1 3" id="KW-0853">WD repeat</keyword>
<feature type="repeat" description="WD" evidence="3">
    <location>
        <begin position="76"/>
        <end position="98"/>
    </location>
</feature>
<reference evidence="4" key="2">
    <citation type="journal article" date="2020" name="Nat. Commun.">
        <title>Large-scale genome sequencing of mycorrhizal fungi provides insights into the early evolution of symbiotic traits.</title>
        <authorList>
            <person name="Miyauchi S."/>
            <person name="Kiss E."/>
            <person name="Kuo A."/>
            <person name="Drula E."/>
            <person name="Kohler A."/>
            <person name="Sanchez-Garcia M."/>
            <person name="Morin E."/>
            <person name="Andreopoulos B."/>
            <person name="Barry K.W."/>
            <person name="Bonito G."/>
            <person name="Buee M."/>
            <person name="Carver A."/>
            <person name="Chen C."/>
            <person name="Cichocki N."/>
            <person name="Clum A."/>
            <person name="Culley D."/>
            <person name="Crous P.W."/>
            <person name="Fauchery L."/>
            <person name="Girlanda M."/>
            <person name="Hayes R.D."/>
            <person name="Keri Z."/>
            <person name="LaButti K."/>
            <person name="Lipzen A."/>
            <person name="Lombard V."/>
            <person name="Magnuson J."/>
            <person name="Maillard F."/>
            <person name="Murat C."/>
            <person name="Nolan M."/>
            <person name="Ohm R.A."/>
            <person name="Pangilinan J."/>
            <person name="Pereira M.F."/>
            <person name="Perotto S."/>
            <person name="Peter M."/>
            <person name="Pfister S."/>
            <person name="Riley R."/>
            <person name="Sitrit Y."/>
            <person name="Stielow J.B."/>
            <person name="Szollosi G."/>
            <person name="Zifcakova L."/>
            <person name="Stursova M."/>
            <person name="Spatafora J.W."/>
            <person name="Tedersoo L."/>
            <person name="Vaario L.M."/>
            <person name="Yamada A."/>
            <person name="Yan M."/>
            <person name="Wang P."/>
            <person name="Xu J."/>
            <person name="Bruns T."/>
            <person name="Baldrian P."/>
            <person name="Vilgalys R."/>
            <person name="Dunand C."/>
            <person name="Henrissat B."/>
            <person name="Grigoriev I.V."/>
            <person name="Hibbett D."/>
            <person name="Nagy L.G."/>
            <person name="Martin F.M."/>
        </authorList>
    </citation>
    <scope>NUCLEOTIDE SEQUENCE</scope>
    <source>
        <strain evidence="4">Prilba</strain>
    </source>
</reference>
<reference evidence="4" key="1">
    <citation type="submission" date="2019-10" db="EMBL/GenBank/DDBJ databases">
        <authorList>
            <consortium name="DOE Joint Genome Institute"/>
            <person name="Kuo A."/>
            <person name="Miyauchi S."/>
            <person name="Kiss E."/>
            <person name="Drula E."/>
            <person name="Kohler A."/>
            <person name="Sanchez-Garcia M."/>
            <person name="Andreopoulos B."/>
            <person name="Barry K.W."/>
            <person name="Bonito G."/>
            <person name="Buee M."/>
            <person name="Carver A."/>
            <person name="Chen C."/>
            <person name="Cichocki N."/>
            <person name="Clum A."/>
            <person name="Culley D."/>
            <person name="Crous P.W."/>
            <person name="Fauchery L."/>
            <person name="Girlanda M."/>
            <person name="Hayes R."/>
            <person name="Keri Z."/>
            <person name="LaButti K."/>
            <person name="Lipzen A."/>
            <person name="Lombard V."/>
            <person name="Magnuson J."/>
            <person name="Maillard F."/>
            <person name="Morin E."/>
            <person name="Murat C."/>
            <person name="Nolan M."/>
            <person name="Ohm R."/>
            <person name="Pangilinan J."/>
            <person name="Pereira M."/>
            <person name="Perotto S."/>
            <person name="Peter M."/>
            <person name="Riley R."/>
            <person name="Sitrit Y."/>
            <person name="Stielow B."/>
            <person name="Szollosi G."/>
            <person name="Zifcakova L."/>
            <person name="Stursova M."/>
            <person name="Spatafora J.W."/>
            <person name="Tedersoo L."/>
            <person name="Vaario L.-M."/>
            <person name="Yamada A."/>
            <person name="Yan M."/>
            <person name="Wang P."/>
            <person name="Xu J."/>
            <person name="Bruns T."/>
            <person name="Baldrian P."/>
            <person name="Vilgalys R."/>
            <person name="Henrissat B."/>
            <person name="Grigoriev I.V."/>
            <person name="Hibbett D."/>
            <person name="Nagy L.G."/>
            <person name="Martin F.M."/>
        </authorList>
    </citation>
    <scope>NUCLEOTIDE SEQUENCE</scope>
    <source>
        <strain evidence="4">Prilba</strain>
    </source>
</reference>
<evidence type="ECO:0000313" key="4">
    <source>
        <dbReference type="EMBL" id="KAF8486086.1"/>
    </source>
</evidence>
<dbReference type="Proteomes" id="UP000759537">
    <property type="component" value="Unassembled WGS sequence"/>
</dbReference>
<dbReference type="AlphaFoldDB" id="A0A9P5N4J2"/>